<proteinExistence type="predicted"/>
<name>A0A285TGP4_9RHOB</name>
<evidence type="ECO:0000313" key="1">
    <source>
        <dbReference type="EMBL" id="SOC19498.1"/>
    </source>
</evidence>
<protein>
    <submittedName>
        <fullName evidence="1">Uncharacterized protein</fullName>
    </submittedName>
</protein>
<sequence length="83" mass="8754">MGSMKYTIYSADSFRMLITVERSSGGVLPLAGATIEAVAASGKRRAAASIDMIDAEVGRFGLIFGKGALAVGMWQLQLSRSLK</sequence>
<dbReference type="AlphaFoldDB" id="A0A285TGP4"/>
<accession>A0A285TGP4</accession>
<reference evidence="2" key="1">
    <citation type="submission" date="2017-08" db="EMBL/GenBank/DDBJ databases">
        <authorList>
            <person name="Varghese N."/>
            <person name="Submissions S."/>
        </authorList>
    </citation>
    <scope>NUCLEOTIDE SEQUENCE [LARGE SCALE GENOMIC DNA]</scope>
    <source>
        <strain evidence="2">JA276</strain>
    </source>
</reference>
<evidence type="ECO:0000313" key="2">
    <source>
        <dbReference type="Proteomes" id="UP000219111"/>
    </source>
</evidence>
<dbReference type="RefSeq" id="WP_097071295.1">
    <property type="nucleotide sequence ID" value="NZ_OBMT01000018.1"/>
</dbReference>
<dbReference type="Proteomes" id="UP000219111">
    <property type="component" value="Unassembled WGS sequence"/>
</dbReference>
<gene>
    <name evidence="1" type="ORF">SAMN05877831_1181</name>
</gene>
<keyword evidence="2" id="KW-1185">Reference proteome</keyword>
<organism evidence="1 2">
    <name type="scientific">Rhodobacter maris</name>
    <dbReference type="NCBI Taxonomy" id="446682"/>
    <lineage>
        <taxon>Bacteria</taxon>
        <taxon>Pseudomonadati</taxon>
        <taxon>Pseudomonadota</taxon>
        <taxon>Alphaproteobacteria</taxon>
        <taxon>Rhodobacterales</taxon>
        <taxon>Rhodobacter group</taxon>
        <taxon>Rhodobacter</taxon>
    </lineage>
</organism>
<dbReference type="EMBL" id="OBMT01000018">
    <property type="protein sequence ID" value="SOC19498.1"/>
    <property type="molecule type" value="Genomic_DNA"/>
</dbReference>